<evidence type="ECO:0000256" key="2">
    <source>
        <dbReference type="PIRNR" id="PIRNR037010"/>
    </source>
</evidence>
<dbReference type="GO" id="GO:0005686">
    <property type="term" value="C:U2 snRNP"/>
    <property type="evidence" value="ECO:0007669"/>
    <property type="project" value="TreeGrafter"/>
</dbReference>
<dbReference type="OrthoDB" id="274726at2759"/>
<evidence type="ECO:0000313" key="3">
    <source>
        <dbReference type="EMBL" id="ODQ80047.1"/>
    </source>
</evidence>
<dbReference type="RefSeq" id="XP_018985375.1">
    <property type="nucleotide sequence ID" value="XM_019128950.1"/>
</dbReference>
<accession>A0A1E3QT01</accession>
<dbReference type="EMBL" id="KV454431">
    <property type="protein sequence ID" value="ODQ80047.1"/>
    <property type="molecule type" value="Genomic_DNA"/>
</dbReference>
<dbReference type="GO" id="GO:0071011">
    <property type="term" value="C:precatalytic spliceosome"/>
    <property type="evidence" value="ECO:0007669"/>
    <property type="project" value="TreeGrafter"/>
</dbReference>
<evidence type="ECO:0000256" key="1">
    <source>
        <dbReference type="ARBA" id="ARBA00009568"/>
    </source>
</evidence>
<dbReference type="PANTHER" id="PTHR20978">
    <property type="entry name" value="SPLICING FACTOR 3B SUBUNIT 5"/>
    <property type="match status" value="1"/>
</dbReference>
<dbReference type="Pfam" id="PF07189">
    <property type="entry name" value="SF3b10"/>
    <property type="match status" value="1"/>
</dbReference>
<dbReference type="Proteomes" id="UP000094336">
    <property type="component" value="Unassembled WGS sequence"/>
</dbReference>
<protein>
    <recommendedName>
        <fullName evidence="2">Splicing factor subunit</fullName>
    </recommendedName>
</protein>
<dbReference type="STRING" id="984486.A0A1E3QT01"/>
<reference evidence="4" key="1">
    <citation type="submission" date="2016-05" db="EMBL/GenBank/DDBJ databases">
        <title>Comparative genomics of biotechnologically important yeasts.</title>
        <authorList>
            <consortium name="DOE Joint Genome Institute"/>
            <person name="Riley R."/>
            <person name="Haridas S."/>
            <person name="Wolfe K.H."/>
            <person name="Lopes M.R."/>
            <person name="Hittinger C.T."/>
            <person name="Goker M."/>
            <person name="Salamov A."/>
            <person name="Wisecaver J."/>
            <person name="Long T.M."/>
            <person name="Aerts A.L."/>
            <person name="Barry K."/>
            <person name="Choi C."/>
            <person name="Clum A."/>
            <person name="Coughlan A.Y."/>
            <person name="Deshpande S."/>
            <person name="Douglass A.P."/>
            <person name="Hanson S.J."/>
            <person name="Klenk H.-P."/>
            <person name="Labutti K."/>
            <person name="Lapidus A."/>
            <person name="Lindquist E."/>
            <person name="Lipzen A."/>
            <person name="Meier-Kolthoff J.P."/>
            <person name="Ohm R.A."/>
            <person name="Otillar R.P."/>
            <person name="Pangilinan J."/>
            <person name="Peng Y."/>
            <person name="Rokas A."/>
            <person name="Rosa C.A."/>
            <person name="Scheuner C."/>
            <person name="Sibirny A.A."/>
            <person name="Slot J.C."/>
            <person name="Stielow J.B."/>
            <person name="Sun H."/>
            <person name="Kurtzman C.P."/>
            <person name="Blackwell M."/>
            <person name="Grigoriev I.V."/>
            <person name="Jeffries T.W."/>
        </authorList>
    </citation>
    <scope>NUCLEOTIDE SEQUENCE [LARGE SCALE GENOMIC DNA]</scope>
    <source>
        <strain evidence="4">NRRL Y-12698</strain>
    </source>
</reference>
<dbReference type="InterPro" id="IPR017089">
    <property type="entry name" value="Splicing_factor_3B_subunit_5"/>
</dbReference>
<sequence>MADKVREQRQYDHLKARHIGLGNADTTKLEWMSNVHRDTYASFAGNAALCLYYSVAMNESLSLTRTRFIEKMIQPCGPKPTEEE</sequence>
<evidence type="ECO:0000313" key="4">
    <source>
        <dbReference type="Proteomes" id="UP000094336"/>
    </source>
</evidence>
<keyword evidence="4" id="KW-1185">Reference proteome</keyword>
<organism evidence="3 4">
    <name type="scientific">Babjeviella inositovora NRRL Y-12698</name>
    <dbReference type="NCBI Taxonomy" id="984486"/>
    <lineage>
        <taxon>Eukaryota</taxon>
        <taxon>Fungi</taxon>
        <taxon>Dikarya</taxon>
        <taxon>Ascomycota</taxon>
        <taxon>Saccharomycotina</taxon>
        <taxon>Pichiomycetes</taxon>
        <taxon>Serinales incertae sedis</taxon>
        <taxon>Babjeviella</taxon>
    </lineage>
</organism>
<dbReference type="GO" id="GO:0000398">
    <property type="term" value="P:mRNA splicing, via spliceosome"/>
    <property type="evidence" value="ECO:0007669"/>
    <property type="project" value="UniProtKB-UniRule"/>
</dbReference>
<dbReference type="InterPro" id="IPR009846">
    <property type="entry name" value="SF3b5/RDS3-10"/>
</dbReference>
<dbReference type="PANTHER" id="PTHR20978:SF0">
    <property type="entry name" value="SPLICING FACTOR 3B SUBUNIT 5"/>
    <property type="match status" value="1"/>
</dbReference>
<comment type="similarity">
    <text evidence="1 2">Belongs to the SF3B5 family.</text>
</comment>
<dbReference type="PIRSF" id="PIRSF037010">
    <property type="entry name" value="Splicing_factor_3B_subunit_5"/>
    <property type="match status" value="1"/>
</dbReference>
<dbReference type="AlphaFoldDB" id="A0A1E3QT01"/>
<proteinExistence type="inferred from homology"/>
<gene>
    <name evidence="3" type="ORF">BABINDRAFT_161689</name>
</gene>
<name>A0A1E3QT01_9ASCO</name>
<dbReference type="GeneID" id="30146803"/>